<protein>
    <submittedName>
        <fullName evidence="3">Uncharacterized protein</fullName>
    </submittedName>
</protein>
<evidence type="ECO:0000256" key="2">
    <source>
        <dbReference type="SAM" id="MobiDB-lite"/>
    </source>
</evidence>
<keyword evidence="4" id="KW-1185">Reference proteome</keyword>
<dbReference type="EMBL" id="BRXZ01008104">
    <property type="protein sequence ID" value="GMI21503.1"/>
    <property type="molecule type" value="Genomic_DNA"/>
</dbReference>
<feature type="coiled-coil region" evidence="1">
    <location>
        <begin position="27"/>
        <end position="117"/>
    </location>
</feature>
<keyword evidence="1" id="KW-0175">Coiled coil</keyword>
<evidence type="ECO:0000313" key="4">
    <source>
        <dbReference type="Proteomes" id="UP001165082"/>
    </source>
</evidence>
<evidence type="ECO:0000313" key="3">
    <source>
        <dbReference type="EMBL" id="GMI21503.1"/>
    </source>
</evidence>
<feature type="region of interest" description="Disordered" evidence="2">
    <location>
        <begin position="203"/>
        <end position="224"/>
    </location>
</feature>
<comment type="caution">
    <text evidence="3">The sequence shown here is derived from an EMBL/GenBank/DDBJ whole genome shotgun (WGS) entry which is preliminary data.</text>
</comment>
<gene>
    <name evidence="3" type="ORF">TrRE_jg115</name>
</gene>
<name>A0A9W7L1C5_9STRA</name>
<dbReference type="OrthoDB" id="496479at2759"/>
<dbReference type="Proteomes" id="UP001165082">
    <property type="component" value="Unassembled WGS sequence"/>
</dbReference>
<dbReference type="AlphaFoldDB" id="A0A9W7L1C5"/>
<accession>A0A9W7L1C5</accession>
<proteinExistence type="predicted"/>
<sequence length="224" mass="25440">PSNLIAVASLPTFRLMVASKAPTWSEKKAMITAIEEVEEEVTKVEARVFKGETVGGREDKLYSNAESLEEKKEELKKMMATHVEEGTLTRREKELLLSQVEGKISTAEENQKGAEGKKKTKIEEVVKKLKARKELIGGAKINWSPPLKAQPQIDKLRKELVPLMKIEEKAKGRLMNLKETEAMGQMEEIREHIYALEEGSSGWFESEEEWTDRMMEDSSDEDSD</sequence>
<feature type="non-terminal residue" evidence="3">
    <location>
        <position position="1"/>
    </location>
</feature>
<evidence type="ECO:0000256" key="1">
    <source>
        <dbReference type="SAM" id="Coils"/>
    </source>
</evidence>
<organism evidence="3 4">
    <name type="scientific">Triparma retinervis</name>
    <dbReference type="NCBI Taxonomy" id="2557542"/>
    <lineage>
        <taxon>Eukaryota</taxon>
        <taxon>Sar</taxon>
        <taxon>Stramenopiles</taxon>
        <taxon>Ochrophyta</taxon>
        <taxon>Bolidophyceae</taxon>
        <taxon>Parmales</taxon>
        <taxon>Triparmaceae</taxon>
        <taxon>Triparma</taxon>
    </lineage>
</organism>
<reference evidence="3" key="1">
    <citation type="submission" date="2022-07" db="EMBL/GenBank/DDBJ databases">
        <title>Genome analysis of Parmales, a sister group of diatoms, reveals the evolutionary specialization of diatoms from phago-mixotrophs to photoautotrophs.</title>
        <authorList>
            <person name="Ban H."/>
            <person name="Sato S."/>
            <person name="Yoshikawa S."/>
            <person name="Kazumasa Y."/>
            <person name="Nakamura Y."/>
            <person name="Ichinomiya M."/>
            <person name="Saitoh K."/>
            <person name="Sato N."/>
            <person name="Blanc-Mathieu R."/>
            <person name="Endo H."/>
            <person name="Kuwata A."/>
            <person name="Ogata H."/>
        </authorList>
    </citation>
    <scope>NUCLEOTIDE SEQUENCE</scope>
</reference>